<dbReference type="CDD" id="cd00060">
    <property type="entry name" value="FHA"/>
    <property type="match status" value="1"/>
</dbReference>
<dbReference type="PANTHER" id="PTHR43019:SF23">
    <property type="entry name" value="PROTEASE DO-LIKE 5, CHLOROPLASTIC"/>
    <property type="match status" value="1"/>
</dbReference>
<keyword evidence="1" id="KW-1133">Transmembrane helix</keyword>
<dbReference type="Pfam" id="PF00498">
    <property type="entry name" value="FHA"/>
    <property type="match status" value="1"/>
</dbReference>
<keyword evidence="1" id="KW-0472">Membrane</keyword>
<dbReference type="InterPro" id="IPR008984">
    <property type="entry name" value="SMAD_FHA_dom_sf"/>
</dbReference>
<feature type="domain" description="FHA" evidence="2">
    <location>
        <begin position="46"/>
        <end position="101"/>
    </location>
</feature>
<dbReference type="OMA" id="EWENIAY"/>
<protein>
    <recommendedName>
        <fullName evidence="2">FHA domain-containing protein</fullName>
    </recommendedName>
</protein>
<dbReference type="InterPro" id="IPR043504">
    <property type="entry name" value="Peptidase_S1_PA_chymotrypsin"/>
</dbReference>
<reference evidence="3 4" key="1">
    <citation type="journal article" date="2018" name="Nat. Biotechnol.">
        <title>A standardized bacterial taxonomy based on genome phylogeny substantially revises the tree of life.</title>
        <authorList>
            <person name="Parks D.H."/>
            <person name="Chuvochina M."/>
            <person name="Waite D.W."/>
            <person name="Rinke C."/>
            <person name="Skarshewski A."/>
            <person name="Chaumeil P.A."/>
            <person name="Hugenholtz P."/>
        </authorList>
    </citation>
    <scope>NUCLEOTIDE SEQUENCE [LARGE SCALE GENOMIC DNA]</scope>
    <source>
        <strain evidence="3">UBA8844</strain>
    </source>
</reference>
<keyword evidence="1" id="KW-0812">Transmembrane</keyword>
<dbReference type="SMART" id="SM00240">
    <property type="entry name" value="FHA"/>
    <property type="match status" value="1"/>
</dbReference>
<organism evidence="3 4">
    <name type="scientific">Gemmatimonas aurantiaca</name>
    <dbReference type="NCBI Taxonomy" id="173480"/>
    <lineage>
        <taxon>Bacteria</taxon>
        <taxon>Pseudomonadati</taxon>
        <taxon>Gemmatimonadota</taxon>
        <taxon>Gemmatimonadia</taxon>
        <taxon>Gemmatimonadales</taxon>
        <taxon>Gemmatimonadaceae</taxon>
        <taxon>Gemmatimonas</taxon>
    </lineage>
</organism>
<dbReference type="InterPro" id="IPR009003">
    <property type="entry name" value="Peptidase_S1_PA"/>
</dbReference>
<dbReference type="Proteomes" id="UP000264071">
    <property type="component" value="Unassembled WGS sequence"/>
</dbReference>
<evidence type="ECO:0000259" key="2">
    <source>
        <dbReference type="PROSITE" id="PS50006"/>
    </source>
</evidence>
<dbReference type="PROSITE" id="PS50006">
    <property type="entry name" value="FHA_DOMAIN"/>
    <property type="match status" value="1"/>
</dbReference>
<evidence type="ECO:0000313" key="3">
    <source>
        <dbReference type="EMBL" id="HCT59032.1"/>
    </source>
</evidence>
<sequence length="597" mass="64685">MRSTSRCRPHRLSWRSQAMERVVLRHLKGSKASQLEEFPLEQFGELTIGRDPSAGIRFDPDKDDLVGRQHARIVRDLKDPYRFTLTDLNSRNGTFLNKLRVVGDRPLQPGDVIQLGAGGPELQFDIDPLPAMYVKATRLDGPVASVAETRIGGSGAAPSMAGGSGNAPGAPNGIGKATVERMIGETRNQGRRNMFAVLGVAAALILGVVGFNQIQAARTDERADADRARLDSLGKAQGRAGELSKQMQPAEIAAAHSGAVVQVDFSWKLTHRGSGGQVYHRLVPNVIKMRDGSRRPIVDNGRQMVPAYVQVQSGVEPALTLDANSGEPIGVSSRGSGFVVTSNGFIITNRHVAYNWQTWYRFDANDVGPIIDSRTGLPMMDEGGNAVVTRPPGQWIPSETKQAGPKGDIGDFQARVEYLYVRFPKDPTPFEASNVRPSQRHDVALIKVDAPQSLSYVTMEDTYDATRQGDAVTVMGYPGVSEEVITVIKSRDMFNREAQQRILPDPTLSTGNIGKILRAADAEVRDGFMTYAPSGDTYQLTINSTGGGNSGGPMFDAFGRVIGIYFAGKTTDAQVSFSIPIRYAMELLKIGDPTASR</sequence>
<dbReference type="EMBL" id="DPIY01000012">
    <property type="protein sequence ID" value="HCT59032.1"/>
    <property type="molecule type" value="Genomic_DNA"/>
</dbReference>
<dbReference type="AlphaFoldDB" id="A0A3D4VE85"/>
<gene>
    <name evidence="3" type="ORF">DGD08_17665</name>
</gene>
<accession>A0A3D4VE85</accession>
<proteinExistence type="predicted"/>
<evidence type="ECO:0000313" key="4">
    <source>
        <dbReference type="Proteomes" id="UP000264071"/>
    </source>
</evidence>
<dbReference type="PANTHER" id="PTHR43019">
    <property type="entry name" value="SERINE ENDOPROTEASE DEGS"/>
    <property type="match status" value="1"/>
</dbReference>
<comment type="caution">
    <text evidence="3">The sequence shown here is derived from an EMBL/GenBank/DDBJ whole genome shotgun (WGS) entry which is preliminary data.</text>
</comment>
<dbReference type="SUPFAM" id="SSF49879">
    <property type="entry name" value="SMAD/FHA domain"/>
    <property type="match status" value="1"/>
</dbReference>
<evidence type="ECO:0000256" key="1">
    <source>
        <dbReference type="SAM" id="Phobius"/>
    </source>
</evidence>
<dbReference type="Gene3D" id="2.40.10.10">
    <property type="entry name" value="Trypsin-like serine proteases"/>
    <property type="match status" value="2"/>
</dbReference>
<dbReference type="Gene3D" id="2.60.200.20">
    <property type="match status" value="1"/>
</dbReference>
<dbReference type="Pfam" id="PF13365">
    <property type="entry name" value="Trypsin_2"/>
    <property type="match status" value="1"/>
</dbReference>
<name>A0A3D4VE85_9BACT</name>
<dbReference type="SUPFAM" id="SSF50494">
    <property type="entry name" value="Trypsin-like serine proteases"/>
    <property type="match status" value="1"/>
</dbReference>
<feature type="transmembrane region" description="Helical" evidence="1">
    <location>
        <begin position="195"/>
        <end position="214"/>
    </location>
</feature>
<dbReference type="InterPro" id="IPR000253">
    <property type="entry name" value="FHA_dom"/>
</dbReference>